<dbReference type="OrthoDB" id="275227at2759"/>
<feature type="compositionally biased region" description="Polar residues" evidence="1">
    <location>
        <begin position="27"/>
        <end position="43"/>
    </location>
</feature>
<dbReference type="Proteomes" id="UP000559256">
    <property type="component" value="Unassembled WGS sequence"/>
</dbReference>
<feature type="region of interest" description="Disordered" evidence="1">
    <location>
        <begin position="27"/>
        <end position="50"/>
    </location>
</feature>
<evidence type="ECO:0000256" key="1">
    <source>
        <dbReference type="SAM" id="MobiDB-lite"/>
    </source>
</evidence>
<name>A0A8H5C1C8_9AGAR</name>
<reference evidence="2 3" key="1">
    <citation type="journal article" date="2020" name="ISME J.">
        <title>Uncovering the hidden diversity of litter-decomposition mechanisms in mushroom-forming fungi.</title>
        <authorList>
            <person name="Floudas D."/>
            <person name="Bentzer J."/>
            <person name="Ahren D."/>
            <person name="Johansson T."/>
            <person name="Persson P."/>
            <person name="Tunlid A."/>
        </authorList>
    </citation>
    <scope>NUCLEOTIDE SEQUENCE [LARGE SCALE GENOMIC DNA]</scope>
    <source>
        <strain evidence="2 3">CBS 291.85</strain>
    </source>
</reference>
<proteinExistence type="predicted"/>
<accession>A0A8H5C1C8</accession>
<sequence length="206" mass="22894">MSFQPHAHCQLFATEVKDTELEGLSVVETTSPTSRGRNASPTPVLTPKSPPFLPLASLRLTTLESSPPPSFHTHLNSVLTENKNKNLGAENMIPTSLFDEPTSQNASALNMGLGLNNAALRPRYQKILSHSDHYTMTMSNPPCPSSSNALGFRRNPQHWRNPLPPLLFSEAQCYVGRGYEDLGVVIHESSHYNQDYRYNDSDHSKH</sequence>
<evidence type="ECO:0000313" key="3">
    <source>
        <dbReference type="Proteomes" id="UP000559256"/>
    </source>
</evidence>
<keyword evidence="3" id="KW-1185">Reference proteome</keyword>
<comment type="caution">
    <text evidence="2">The sequence shown here is derived from an EMBL/GenBank/DDBJ whole genome shotgun (WGS) entry which is preliminary data.</text>
</comment>
<protein>
    <submittedName>
        <fullName evidence="2">Uncharacterized protein</fullName>
    </submittedName>
</protein>
<evidence type="ECO:0000313" key="2">
    <source>
        <dbReference type="EMBL" id="KAF5332348.1"/>
    </source>
</evidence>
<dbReference type="EMBL" id="JAACJM010000310">
    <property type="protein sequence ID" value="KAF5332348.1"/>
    <property type="molecule type" value="Genomic_DNA"/>
</dbReference>
<organism evidence="2 3">
    <name type="scientific">Tetrapyrgos nigripes</name>
    <dbReference type="NCBI Taxonomy" id="182062"/>
    <lineage>
        <taxon>Eukaryota</taxon>
        <taxon>Fungi</taxon>
        <taxon>Dikarya</taxon>
        <taxon>Basidiomycota</taxon>
        <taxon>Agaricomycotina</taxon>
        <taxon>Agaricomycetes</taxon>
        <taxon>Agaricomycetidae</taxon>
        <taxon>Agaricales</taxon>
        <taxon>Marasmiineae</taxon>
        <taxon>Marasmiaceae</taxon>
        <taxon>Tetrapyrgos</taxon>
    </lineage>
</organism>
<gene>
    <name evidence="2" type="ORF">D9758_016933</name>
</gene>
<dbReference type="AlphaFoldDB" id="A0A8H5C1C8"/>